<dbReference type="PROSITE" id="PS50089">
    <property type="entry name" value="ZF_RING_2"/>
    <property type="match status" value="1"/>
</dbReference>
<evidence type="ECO:0000313" key="13">
    <source>
        <dbReference type="RefSeq" id="XP_030921699.1"/>
    </source>
</evidence>
<keyword evidence="3" id="KW-0808">Transferase</keyword>
<dbReference type="Proteomes" id="UP000504602">
    <property type="component" value="Unplaced"/>
</dbReference>
<feature type="non-terminal residue" evidence="13">
    <location>
        <position position="326"/>
    </location>
</feature>
<dbReference type="RefSeq" id="XP_030921699.1">
    <property type="nucleotide sequence ID" value="XM_031065839.1"/>
</dbReference>
<comment type="subcellular location">
    <subcellularLocation>
        <location evidence="1">Nucleus</location>
    </subcellularLocation>
</comment>
<dbReference type="AlphaFoldDB" id="A0A8N5I5H3"/>
<gene>
    <name evidence="13" type="primary">LOC102044498</name>
</gene>
<dbReference type="InterPro" id="IPR013083">
    <property type="entry name" value="Znf_RING/FYVE/PHD"/>
</dbReference>
<organism evidence="12 13">
    <name type="scientific">Geospiza fortis</name>
    <name type="common">Medium ground-finch</name>
    <dbReference type="NCBI Taxonomy" id="48883"/>
    <lineage>
        <taxon>Eukaryota</taxon>
        <taxon>Metazoa</taxon>
        <taxon>Chordata</taxon>
        <taxon>Craniata</taxon>
        <taxon>Vertebrata</taxon>
        <taxon>Euteleostomi</taxon>
        <taxon>Archelosauria</taxon>
        <taxon>Archosauria</taxon>
        <taxon>Dinosauria</taxon>
        <taxon>Saurischia</taxon>
        <taxon>Theropoda</taxon>
        <taxon>Coelurosauria</taxon>
        <taxon>Aves</taxon>
        <taxon>Neognathae</taxon>
        <taxon>Neoaves</taxon>
        <taxon>Telluraves</taxon>
        <taxon>Australaves</taxon>
        <taxon>Passeriformes</taxon>
        <taxon>Thraupidae</taxon>
        <taxon>Geospiza</taxon>
    </lineage>
</organism>
<evidence type="ECO:0000259" key="11">
    <source>
        <dbReference type="PROSITE" id="PS51805"/>
    </source>
</evidence>
<keyword evidence="4" id="KW-0479">Metal-binding</keyword>
<feature type="domain" description="RING-type" evidence="10">
    <location>
        <begin position="143"/>
        <end position="192"/>
    </location>
</feature>
<keyword evidence="12" id="KW-1185">Reference proteome</keyword>
<dbReference type="OrthoDB" id="512616at2759"/>
<dbReference type="PANTHER" id="PTHR12420:SF47">
    <property type="entry name" value="PHD FINGER PROTEIN 7"/>
    <property type="match status" value="1"/>
</dbReference>
<dbReference type="InterPro" id="IPR034732">
    <property type="entry name" value="EPHD"/>
</dbReference>
<evidence type="ECO:0000256" key="6">
    <source>
        <dbReference type="ARBA" id="ARBA00022786"/>
    </source>
</evidence>
<dbReference type="InterPro" id="IPR042013">
    <property type="entry name" value="PHF7/G2E3_ePHD"/>
</dbReference>
<dbReference type="Pfam" id="PF13639">
    <property type="entry name" value="zf-RING_2"/>
    <property type="match status" value="1"/>
</dbReference>
<dbReference type="GO" id="GO:0005634">
    <property type="term" value="C:nucleus"/>
    <property type="evidence" value="ECO:0007669"/>
    <property type="project" value="TreeGrafter"/>
</dbReference>
<sequence>MCNSKQEGPGAREPACMLCRRAEADPDMCGDKLQKGGLCAHVFCMLFATLLFRQETDRVGLMGFLPRDLLIAVWRAAQKRCCVCGQSGATIMCSVPECERWFHLPCAKEGGCVNVYVTPFRSFCPEHRPQQEVEATPEPGTECPICMEPVEDRKTFTTLVCPTCKRAWFHRDCIQGQAMRAGALYFQCPLCRDSEEFPVEMFVMGIRVPFRLVSFSFRDESELNAPRLARQSGLESAHGFSESEAISPSSHTPVPLVLVSPSPETGSRSRPQHAAWQQALPSSSLDTSSISRSRSTCSRSPDAEDRVHSRRAGPGRRRSRSRQQGR</sequence>
<evidence type="ECO:0000256" key="4">
    <source>
        <dbReference type="ARBA" id="ARBA00022723"/>
    </source>
</evidence>
<dbReference type="InterPro" id="IPR011011">
    <property type="entry name" value="Znf_FYVE_PHD"/>
</dbReference>
<dbReference type="GeneID" id="102044498"/>
<comment type="pathway">
    <text evidence="2">Protein modification; protein ubiquitination.</text>
</comment>
<feature type="compositionally biased region" description="Low complexity" evidence="9">
    <location>
        <begin position="282"/>
        <end position="300"/>
    </location>
</feature>
<dbReference type="PROSITE" id="PS51805">
    <property type="entry name" value="EPHD"/>
    <property type="match status" value="1"/>
</dbReference>
<protein>
    <submittedName>
        <fullName evidence="13">PHD finger protein 7-like</fullName>
    </submittedName>
</protein>
<feature type="domain" description="PHD-type" evidence="11">
    <location>
        <begin position="13"/>
        <end position="128"/>
    </location>
</feature>
<keyword evidence="6" id="KW-0833">Ubl conjugation pathway</keyword>
<evidence type="ECO:0000259" key="10">
    <source>
        <dbReference type="PROSITE" id="PS50089"/>
    </source>
</evidence>
<evidence type="ECO:0000256" key="7">
    <source>
        <dbReference type="ARBA" id="ARBA00022833"/>
    </source>
</evidence>
<dbReference type="SUPFAM" id="SSF57903">
    <property type="entry name" value="FYVE/PHD zinc finger"/>
    <property type="match status" value="2"/>
</dbReference>
<proteinExistence type="predicted"/>
<dbReference type="CDD" id="cd15669">
    <property type="entry name" value="ePHD_PHF7_G2E3_like"/>
    <property type="match status" value="1"/>
</dbReference>
<evidence type="ECO:0000256" key="9">
    <source>
        <dbReference type="SAM" id="MobiDB-lite"/>
    </source>
</evidence>
<evidence type="ECO:0000256" key="3">
    <source>
        <dbReference type="ARBA" id="ARBA00022679"/>
    </source>
</evidence>
<evidence type="ECO:0000313" key="12">
    <source>
        <dbReference type="Proteomes" id="UP000504602"/>
    </source>
</evidence>
<feature type="compositionally biased region" description="Basic residues" evidence="9">
    <location>
        <begin position="308"/>
        <end position="326"/>
    </location>
</feature>
<keyword evidence="7" id="KW-0862">Zinc</keyword>
<evidence type="ECO:0000256" key="2">
    <source>
        <dbReference type="ARBA" id="ARBA00004906"/>
    </source>
</evidence>
<dbReference type="GO" id="GO:0008270">
    <property type="term" value="F:zinc ion binding"/>
    <property type="evidence" value="ECO:0007669"/>
    <property type="project" value="UniProtKB-KW"/>
</dbReference>
<dbReference type="InterPro" id="IPR001965">
    <property type="entry name" value="Znf_PHD"/>
</dbReference>
<reference evidence="13" key="1">
    <citation type="submission" date="2025-08" db="UniProtKB">
        <authorList>
            <consortium name="RefSeq"/>
        </authorList>
    </citation>
    <scope>IDENTIFICATION</scope>
</reference>
<dbReference type="CDD" id="cd16448">
    <property type="entry name" value="RING-H2"/>
    <property type="match status" value="1"/>
</dbReference>
<dbReference type="SMART" id="SM00184">
    <property type="entry name" value="RING"/>
    <property type="match status" value="2"/>
</dbReference>
<name>A0A8N5I5H3_GEOFO</name>
<accession>A0A8N5I5H3</accession>
<dbReference type="PANTHER" id="PTHR12420">
    <property type="entry name" value="PHD FINGER PROTEIN"/>
    <property type="match status" value="1"/>
</dbReference>
<feature type="compositionally biased region" description="Low complexity" evidence="9">
    <location>
        <begin position="247"/>
        <end position="263"/>
    </location>
</feature>
<dbReference type="SMART" id="SM00249">
    <property type="entry name" value="PHD"/>
    <property type="match status" value="2"/>
</dbReference>
<evidence type="ECO:0000256" key="5">
    <source>
        <dbReference type="ARBA" id="ARBA00022771"/>
    </source>
</evidence>
<feature type="region of interest" description="Disordered" evidence="9">
    <location>
        <begin position="234"/>
        <end position="326"/>
    </location>
</feature>
<dbReference type="Gene3D" id="3.30.40.10">
    <property type="entry name" value="Zinc/RING finger domain, C3HC4 (zinc finger)"/>
    <property type="match status" value="2"/>
</dbReference>
<dbReference type="InterPro" id="IPR001841">
    <property type="entry name" value="Znf_RING"/>
</dbReference>
<dbReference type="Pfam" id="PF13771">
    <property type="entry name" value="zf-HC5HC2H"/>
    <property type="match status" value="1"/>
</dbReference>
<dbReference type="InterPro" id="IPR051188">
    <property type="entry name" value="PHD-type_Zinc_Finger"/>
</dbReference>
<evidence type="ECO:0000256" key="1">
    <source>
        <dbReference type="ARBA" id="ARBA00004123"/>
    </source>
</evidence>
<evidence type="ECO:0000256" key="8">
    <source>
        <dbReference type="PROSITE-ProRule" id="PRU00175"/>
    </source>
</evidence>
<keyword evidence="5 8" id="KW-0863">Zinc-finger</keyword>